<sequence length="123" mass="13268">CYPFTNVTQAFYGFAENSWGGSTVFNCGRVFAAGGTGSFDDPVTFAGSPGEFRLCEVVYNPYLRKYLRNEDYCSHKNCPSGSIMIWTGTSVNGGSAQAACENKLAVKGQALVRNPARNLNVDS</sequence>
<protein>
    <submittedName>
        <fullName evidence="1">Uncharacterized protein</fullName>
    </submittedName>
</protein>
<reference evidence="1" key="1">
    <citation type="journal article" date="2020" name="Stud. Mycol.">
        <title>101 Dothideomycetes genomes: a test case for predicting lifestyles and emergence of pathogens.</title>
        <authorList>
            <person name="Haridas S."/>
            <person name="Albert R."/>
            <person name="Binder M."/>
            <person name="Bloem J."/>
            <person name="Labutti K."/>
            <person name="Salamov A."/>
            <person name="Andreopoulos B."/>
            <person name="Baker S."/>
            <person name="Barry K."/>
            <person name="Bills G."/>
            <person name="Bluhm B."/>
            <person name="Cannon C."/>
            <person name="Castanera R."/>
            <person name="Culley D."/>
            <person name="Daum C."/>
            <person name="Ezra D."/>
            <person name="Gonzalez J."/>
            <person name="Henrissat B."/>
            <person name="Kuo A."/>
            <person name="Liang C."/>
            <person name="Lipzen A."/>
            <person name="Lutzoni F."/>
            <person name="Magnuson J."/>
            <person name="Mondo S."/>
            <person name="Nolan M."/>
            <person name="Ohm R."/>
            <person name="Pangilinan J."/>
            <person name="Park H.-J."/>
            <person name="Ramirez L."/>
            <person name="Alfaro M."/>
            <person name="Sun H."/>
            <person name="Tritt A."/>
            <person name="Yoshinaga Y."/>
            <person name="Zwiers L.-H."/>
            <person name="Turgeon B."/>
            <person name="Goodwin S."/>
            <person name="Spatafora J."/>
            <person name="Crous P."/>
            <person name="Grigoriev I."/>
        </authorList>
    </citation>
    <scope>NUCLEOTIDE SEQUENCE</scope>
    <source>
        <strain evidence="1">CBS 123094</strain>
    </source>
</reference>
<dbReference type="Proteomes" id="UP000799779">
    <property type="component" value="Unassembled WGS sequence"/>
</dbReference>
<feature type="non-terminal residue" evidence="1">
    <location>
        <position position="123"/>
    </location>
</feature>
<feature type="non-terminal residue" evidence="1">
    <location>
        <position position="1"/>
    </location>
</feature>
<keyword evidence="2" id="KW-1185">Reference proteome</keyword>
<proteinExistence type="predicted"/>
<name>A0A6A5X316_9PLEO</name>
<dbReference type="OrthoDB" id="5332384at2759"/>
<dbReference type="AlphaFoldDB" id="A0A6A5X316"/>
<gene>
    <name evidence="1" type="ORF">P154DRAFT_402493</name>
</gene>
<dbReference type="EMBL" id="ML977557">
    <property type="protein sequence ID" value="KAF2007276.1"/>
    <property type="molecule type" value="Genomic_DNA"/>
</dbReference>
<organism evidence="1 2">
    <name type="scientific">Amniculicola lignicola CBS 123094</name>
    <dbReference type="NCBI Taxonomy" id="1392246"/>
    <lineage>
        <taxon>Eukaryota</taxon>
        <taxon>Fungi</taxon>
        <taxon>Dikarya</taxon>
        <taxon>Ascomycota</taxon>
        <taxon>Pezizomycotina</taxon>
        <taxon>Dothideomycetes</taxon>
        <taxon>Pleosporomycetidae</taxon>
        <taxon>Pleosporales</taxon>
        <taxon>Amniculicolaceae</taxon>
        <taxon>Amniculicola</taxon>
    </lineage>
</organism>
<evidence type="ECO:0000313" key="1">
    <source>
        <dbReference type="EMBL" id="KAF2007276.1"/>
    </source>
</evidence>
<evidence type="ECO:0000313" key="2">
    <source>
        <dbReference type="Proteomes" id="UP000799779"/>
    </source>
</evidence>
<accession>A0A6A5X316</accession>